<dbReference type="SUPFAM" id="SSF57850">
    <property type="entry name" value="RING/U-box"/>
    <property type="match status" value="1"/>
</dbReference>
<dbReference type="PANTHER" id="PTHR46405">
    <property type="entry name" value="OS05G0141500 PROTEIN"/>
    <property type="match status" value="1"/>
</dbReference>
<gene>
    <name evidence="4" type="ORF">CEURO_LOCUS14515</name>
</gene>
<dbReference type="EMBL" id="CAMAPE010000038">
    <property type="protein sequence ID" value="CAH9099504.1"/>
    <property type="molecule type" value="Genomic_DNA"/>
</dbReference>
<dbReference type="InterPro" id="IPR013083">
    <property type="entry name" value="Znf_RING/FYVE/PHD"/>
</dbReference>
<dbReference type="InterPro" id="IPR046934">
    <property type="entry name" value="PIR2-like"/>
</dbReference>
<evidence type="ECO:0000313" key="4">
    <source>
        <dbReference type="EMBL" id="CAH9099504.1"/>
    </source>
</evidence>
<dbReference type="PROSITE" id="PS50089">
    <property type="entry name" value="ZF_RING_2"/>
    <property type="match status" value="1"/>
</dbReference>
<dbReference type="OrthoDB" id="774873at2759"/>
<dbReference type="AlphaFoldDB" id="A0A9P1EEW7"/>
<dbReference type="PANTHER" id="PTHR46405:SF2">
    <property type="entry name" value="OS05G0141500 PROTEIN"/>
    <property type="match status" value="1"/>
</dbReference>
<dbReference type="CDD" id="cd23128">
    <property type="entry name" value="RING-HC_MIP1-like"/>
    <property type="match status" value="1"/>
</dbReference>
<evidence type="ECO:0000256" key="2">
    <source>
        <dbReference type="SAM" id="Coils"/>
    </source>
</evidence>
<evidence type="ECO:0000313" key="5">
    <source>
        <dbReference type="Proteomes" id="UP001152484"/>
    </source>
</evidence>
<keyword evidence="2" id="KW-0175">Coiled coil</keyword>
<feature type="domain" description="RING-type" evidence="3">
    <location>
        <begin position="855"/>
        <end position="895"/>
    </location>
</feature>
<proteinExistence type="predicted"/>
<dbReference type="InterPro" id="IPR001841">
    <property type="entry name" value="Znf_RING"/>
</dbReference>
<evidence type="ECO:0000256" key="1">
    <source>
        <dbReference type="PROSITE-ProRule" id="PRU00175"/>
    </source>
</evidence>
<keyword evidence="1" id="KW-0479">Metal-binding</keyword>
<feature type="coiled-coil region" evidence="2">
    <location>
        <begin position="585"/>
        <end position="661"/>
    </location>
</feature>
<dbReference type="Pfam" id="PF20235">
    <property type="entry name" value="PIR2-like_helical"/>
    <property type="match status" value="1"/>
</dbReference>
<comment type="caution">
    <text evidence="4">The sequence shown here is derived from an EMBL/GenBank/DDBJ whole genome shotgun (WGS) entry which is preliminary data.</text>
</comment>
<keyword evidence="1" id="KW-0862">Zinc</keyword>
<dbReference type="Gene3D" id="3.30.40.10">
    <property type="entry name" value="Zinc/RING finger domain, C3HC4 (zinc finger)"/>
    <property type="match status" value="1"/>
</dbReference>
<keyword evidence="5" id="KW-1185">Reference proteome</keyword>
<accession>A0A9P1EEW7</accession>
<name>A0A9P1EEW7_CUSEU</name>
<organism evidence="4 5">
    <name type="scientific">Cuscuta europaea</name>
    <name type="common">European dodder</name>
    <dbReference type="NCBI Taxonomy" id="41803"/>
    <lineage>
        <taxon>Eukaryota</taxon>
        <taxon>Viridiplantae</taxon>
        <taxon>Streptophyta</taxon>
        <taxon>Embryophyta</taxon>
        <taxon>Tracheophyta</taxon>
        <taxon>Spermatophyta</taxon>
        <taxon>Magnoliopsida</taxon>
        <taxon>eudicotyledons</taxon>
        <taxon>Gunneridae</taxon>
        <taxon>Pentapetalae</taxon>
        <taxon>asterids</taxon>
        <taxon>lamiids</taxon>
        <taxon>Solanales</taxon>
        <taxon>Convolvulaceae</taxon>
        <taxon>Cuscuteae</taxon>
        <taxon>Cuscuta</taxon>
        <taxon>Cuscuta subgen. Cuscuta</taxon>
    </lineage>
</organism>
<evidence type="ECO:0000259" key="3">
    <source>
        <dbReference type="PROSITE" id="PS50089"/>
    </source>
</evidence>
<keyword evidence="1" id="KW-0863">Zinc-finger</keyword>
<reference evidence="4" key="1">
    <citation type="submission" date="2022-07" db="EMBL/GenBank/DDBJ databases">
        <authorList>
            <person name="Macas J."/>
            <person name="Novak P."/>
            <person name="Neumann P."/>
        </authorList>
    </citation>
    <scope>NUCLEOTIDE SEQUENCE</scope>
</reference>
<dbReference type="Proteomes" id="UP001152484">
    <property type="component" value="Unassembled WGS sequence"/>
</dbReference>
<sequence length="909" mass="101300">MASMVAKACTPTATTQISQVMTVSEKGSRNKRKFRADPPLADLNKFIPTIQNDCTSYEFSVDKFGIIPSHTSFNGCDMCCGKHEISEGLKLDLGLSCAVGSSEAESSRPTTTEDVEATEDFRDADWNDLTESQLEELLLTNLDAIYKSAIKKLVSCGYCEEIANKAVLRYGFCYGGKDIVSNIVDNAQAFLKTGQEIDSSQEHYFEDLQHMKNYVLAELVCVLQEVKPFFSTGDAMWCLLICDMNVSHACALDDPLSCFVGEGASNENSPASLQPRVKAESKSIKSTAASYCQQATSAFCAYCPSSITADTASTPHGRNLLSDAPATVPHTKPQSIHSSVLNGLVTEKQGSTNLFSTAHKSFSAAGISHPLVAEKFVSSRKNSGTTKREYLLRQKSIHLEKHYRTYGSKGSRAGKMGKNFGGLLLDKKLKAVADSTGLTMKTAPFKINTTKAEDQIQSITNHNVSTSTGLPSTSIFCSENASATLSFPVSTIPSLFPPPTETSPSFPVADTENFIPLPSKCISIQMPISSSNEELNYGNTAGDEKHITQWAARDKKEEMILKLVPRVRELQNQLQDWTEWANQKVMQAARRLSKDKVELKTLRQEKEEVERLKKEKKMLEENTMKKLQEMASALGKASGQVDRANAAVRRLDVENAVLRREMEAAKLYAADSAASCREVSMREKKTLIRFHSWEKQKIMFQDELATEKRKSAQLRKDIEGAKHLQNKLEARWKLEQNSKEEFLSNARSLRKERQQIDASFKSKEDAIKLKAEGNLQKYKEDIEKLEKEVSQLRLKTDALNIAALRRGVDGSYASKLTDFKTHPQPKENHLHHISRLIADFRDYCKPGGVKRERECVMCLSEEMSVVFLPCAHQVVCTTCNELHKNQGMKDCPSCRSPIQQRVCARFPRS</sequence>
<dbReference type="InterPro" id="IPR046527">
    <property type="entry name" value="PIR2-like_helical"/>
</dbReference>
<dbReference type="GO" id="GO:0008270">
    <property type="term" value="F:zinc ion binding"/>
    <property type="evidence" value="ECO:0007669"/>
    <property type="project" value="UniProtKB-KW"/>
</dbReference>
<protein>
    <recommendedName>
        <fullName evidence="3">RING-type domain-containing protein</fullName>
    </recommendedName>
</protein>
<dbReference type="Pfam" id="PF13920">
    <property type="entry name" value="zf-C3HC4_3"/>
    <property type="match status" value="1"/>
</dbReference>
<feature type="coiled-coil region" evidence="2">
    <location>
        <begin position="768"/>
        <end position="802"/>
    </location>
</feature>